<proteinExistence type="predicted"/>
<dbReference type="AlphaFoldDB" id="A0A9N7VK24"/>
<reference evidence="1" key="1">
    <citation type="submission" date="2020-03" db="EMBL/GenBank/DDBJ databases">
        <authorList>
            <person name="Weist P."/>
        </authorList>
    </citation>
    <scope>NUCLEOTIDE SEQUENCE</scope>
</reference>
<name>A0A9N7VK24_PLEPL</name>
<keyword evidence="2" id="KW-1185">Reference proteome</keyword>
<comment type="caution">
    <text evidence="1">The sequence shown here is derived from an EMBL/GenBank/DDBJ whole genome shotgun (WGS) entry which is preliminary data.</text>
</comment>
<evidence type="ECO:0000313" key="1">
    <source>
        <dbReference type="EMBL" id="CAB1450969.1"/>
    </source>
</evidence>
<organism evidence="1 2">
    <name type="scientific">Pleuronectes platessa</name>
    <name type="common">European plaice</name>
    <dbReference type="NCBI Taxonomy" id="8262"/>
    <lineage>
        <taxon>Eukaryota</taxon>
        <taxon>Metazoa</taxon>
        <taxon>Chordata</taxon>
        <taxon>Craniata</taxon>
        <taxon>Vertebrata</taxon>
        <taxon>Euteleostomi</taxon>
        <taxon>Actinopterygii</taxon>
        <taxon>Neopterygii</taxon>
        <taxon>Teleostei</taxon>
        <taxon>Neoteleostei</taxon>
        <taxon>Acanthomorphata</taxon>
        <taxon>Carangaria</taxon>
        <taxon>Pleuronectiformes</taxon>
        <taxon>Pleuronectoidei</taxon>
        <taxon>Pleuronectidae</taxon>
        <taxon>Pleuronectes</taxon>
    </lineage>
</organism>
<protein>
    <submittedName>
        <fullName evidence="1">Uncharacterized protein</fullName>
    </submittedName>
</protein>
<evidence type="ECO:0000313" key="2">
    <source>
        <dbReference type="Proteomes" id="UP001153269"/>
    </source>
</evidence>
<accession>A0A9N7VK24</accession>
<dbReference type="EMBL" id="CADEAL010004071">
    <property type="protein sequence ID" value="CAB1450969.1"/>
    <property type="molecule type" value="Genomic_DNA"/>
</dbReference>
<dbReference type="Proteomes" id="UP001153269">
    <property type="component" value="Unassembled WGS sequence"/>
</dbReference>
<sequence length="134" mass="14823">MTVYQPKLTVCQHSTTLPLSVSNQMLKHLKCSNPRKDLSTITFPQIGKQTATTPPRCSQNTYVKTLTCRIYCHLGFLQQSNNSTVIFSGHCPTHHNLKGNPSLPFTDHVVSLLQVNSSSNLLNPTTNIISTLTT</sequence>
<gene>
    <name evidence="1" type="ORF">PLEPLA_LOCUS38661</name>
</gene>